<dbReference type="InterPro" id="IPR004031">
    <property type="entry name" value="PMP22/EMP/MP20/Claudin"/>
</dbReference>
<keyword evidence="7 8" id="KW-0472">Membrane</keyword>
<evidence type="ECO:0000256" key="9">
    <source>
        <dbReference type="SAM" id="MobiDB-lite"/>
    </source>
</evidence>
<keyword evidence="11" id="KW-1185">Reference proteome</keyword>
<reference evidence="10" key="2">
    <citation type="submission" date="2025-09" db="UniProtKB">
        <authorList>
            <consortium name="Ensembl"/>
        </authorList>
    </citation>
    <scope>IDENTIFICATION</scope>
</reference>
<evidence type="ECO:0000256" key="8">
    <source>
        <dbReference type="RuleBase" id="RU060637"/>
    </source>
</evidence>
<dbReference type="Pfam" id="PF00822">
    <property type="entry name" value="PMP22_Claudin"/>
    <property type="match status" value="1"/>
</dbReference>
<dbReference type="Gene3D" id="1.20.140.150">
    <property type="match status" value="1"/>
</dbReference>
<dbReference type="AlphaFoldDB" id="A0A8C4EFX6"/>
<dbReference type="GeneTree" id="ENSGT00940000165186"/>
<dbReference type="GO" id="GO:0005923">
    <property type="term" value="C:bicellular tight junction"/>
    <property type="evidence" value="ECO:0007669"/>
    <property type="project" value="UniProtKB-SubCell"/>
</dbReference>
<evidence type="ECO:0000256" key="6">
    <source>
        <dbReference type="ARBA" id="ARBA00022989"/>
    </source>
</evidence>
<keyword evidence="2 8" id="KW-0796">Tight junction</keyword>
<feature type="compositionally biased region" description="Polar residues" evidence="9">
    <location>
        <begin position="215"/>
        <end position="237"/>
    </location>
</feature>
<evidence type="ECO:0000256" key="7">
    <source>
        <dbReference type="ARBA" id="ARBA00023136"/>
    </source>
</evidence>
<comment type="caution">
    <text evidence="8">Lacks conserved residue(s) required for the propagation of feature annotation.</text>
</comment>
<keyword evidence="5 8" id="KW-0965">Cell junction</keyword>
<feature type="transmembrane region" description="Helical" evidence="8">
    <location>
        <begin position="93"/>
        <end position="114"/>
    </location>
</feature>
<feature type="region of interest" description="Disordered" evidence="9">
    <location>
        <begin position="213"/>
        <end position="237"/>
    </location>
</feature>
<organism evidence="10 11">
    <name type="scientific">Dicentrarchus labrax</name>
    <name type="common">European seabass</name>
    <name type="synonym">Morone labrax</name>
    <dbReference type="NCBI Taxonomy" id="13489"/>
    <lineage>
        <taxon>Eukaryota</taxon>
        <taxon>Metazoa</taxon>
        <taxon>Chordata</taxon>
        <taxon>Craniata</taxon>
        <taxon>Vertebrata</taxon>
        <taxon>Euteleostomi</taxon>
        <taxon>Actinopterygii</taxon>
        <taxon>Neopterygii</taxon>
        <taxon>Teleostei</taxon>
        <taxon>Neoteleostei</taxon>
        <taxon>Acanthomorphata</taxon>
        <taxon>Eupercaria</taxon>
        <taxon>Moronidae</taxon>
        <taxon>Dicentrarchus</taxon>
    </lineage>
</organism>
<accession>A0A8C4EFX6</accession>
<keyword evidence="6 8" id="KW-1133">Transmembrane helix</keyword>
<dbReference type="GO" id="GO:0005198">
    <property type="term" value="F:structural molecule activity"/>
    <property type="evidence" value="ECO:0007669"/>
    <property type="project" value="InterPro"/>
</dbReference>
<evidence type="ECO:0000256" key="5">
    <source>
        <dbReference type="ARBA" id="ARBA00022949"/>
    </source>
</evidence>
<gene>
    <name evidence="10" type="primary">LOC127371804</name>
</gene>
<sequence length="237" mass="25388">MMMLPGKTWPEDRMSRGQTEVLGLLIALTSLLLLIAAAGKDCWRQGAKDQLTSVGLSFRCRGLWGECVHDSLVGLRTCDVSVSYMENLPADLLAMRVALVGMCVLSVLSILIMIPGLRCTTLIPSGLAQGRLLQVSGALCLCGGVCGAAGLLWYGVDTYTTYRLEATLGMPGITFEFGLSYWLMLGSVLCSLTSAVLAVSSVSRISDAIRMQPKSAHSQPAQTDMLPQSTSNDKTYI</sequence>
<proteinExistence type="inferred from homology"/>
<dbReference type="Proteomes" id="UP000694389">
    <property type="component" value="Unassembled WGS sequence"/>
</dbReference>
<dbReference type="GO" id="GO:0005886">
    <property type="term" value="C:plasma membrane"/>
    <property type="evidence" value="ECO:0007669"/>
    <property type="project" value="UniProtKB-SubCell"/>
</dbReference>
<dbReference type="PROSITE" id="PS01346">
    <property type="entry name" value="CLAUDIN"/>
    <property type="match status" value="1"/>
</dbReference>
<dbReference type="Ensembl" id="ENSDLAT00005017189.2">
    <property type="protein sequence ID" value="ENSDLAP00005015865.2"/>
    <property type="gene ID" value="ENSDLAG00005007780.2"/>
</dbReference>
<feature type="transmembrane region" description="Helical" evidence="8">
    <location>
        <begin position="135"/>
        <end position="156"/>
    </location>
</feature>
<evidence type="ECO:0000256" key="1">
    <source>
        <dbReference type="ARBA" id="ARBA00008295"/>
    </source>
</evidence>
<comment type="function">
    <text evidence="8">Claudins function as major constituents of the tight junction complexes that regulate the permeability of epithelia.</text>
</comment>
<dbReference type="PANTHER" id="PTHR12002">
    <property type="entry name" value="CLAUDIN"/>
    <property type="match status" value="1"/>
</dbReference>
<dbReference type="InterPro" id="IPR017974">
    <property type="entry name" value="Claudin_CS"/>
</dbReference>
<keyword evidence="4 8" id="KW-0812">Transmembrane</keyword>
<reference evidence="10" key="1">
    <citation type="submission" date="2025-08" db="UniProtKB">
        <authorList>
            <consortium name="Ensembl"/>
        </authorList>
    </citation>
    <scope>IDENTIFICATION</scope>
</reference>
<evidence type="ECO:0000256" key="4">
    <source>
        <dbReference type="ARBA" id="ARBA00022692"/>
    </source>
</evidence>
<comment type="similarity">
    <text evidence="1 8">Belongs to the claudin family.</text>
</comment>
<evidence type="ECO:0000256" key="3">
    <source>
        <dbReference type="ARBA" id="ARBA00022475"/>
    </source>
</evidence>
<protein>
    <recommendedName>
        <fullName evidence="8">Claudin</fullName>
    </recommendedName>
</protein>
<keyword evidence="3 8" id="KW-1003">Cell membrane</keyword>
<name>A0A8C4EFX6_DICLA</name>
<feature type="transmembrane region" description="Helical" evidence="8">
    <location>
        <begin position="179"/>
        <end position="202"/>
    </location>
</feature>
<evidence type="ECO:0000313" key="10">
    <source>
        <dbReference type="Ensembl" id="ENSDLAP00005015865.2"/>
    </source>
</evidence>
<dbReference type="InterPro" id="IPR006187">
    <property type="entry name" value="Claudin"/>
</dbReference>
<evidence type="ECO:0000313" key="11">
    <source>
        <dbReference type="Proteomes" id="UP000694389"/>
    </source>
</evidence>
<comment type="subcellular location">
    <subcellularLocation>
        <location evidence="8">Cell junction</location>
        <location evidence="8">Tight junction</location>
    </subcellularLocation>
    <subcellularLocation>
        <location evidence="8">Cell membrane</location>
        <topology evidence="8">Multi-pass membrane protein</topology>
    </subcellularLocation>
</comment>
<evidence type="ECO:0000256" key="2">
    <source>
        <dbReference type="ARBA" id="ARBA00022427"/>
    </source>
</evidence>